<dbReference type="InParanoid" id="A0A2P5FA02"/>
<gene>
    <name evidence="2" type="ORF">TorRG33x02_096380</name>
</gene>
<protein>
    <submittedName>
        <fullName evidence="2">Uncharacterized protein</fullName>
    </submittedName>
</protein>
<name>A0A2P5FA02_TREOI</name>
<dbReference type="EMBL" id="JXTC01000050">
    <property type="protein sequence ID" value="PON94603.1"/>
    <property type="molecule type" value="Genomic_DNA"/>
</dbReference>
<feature type="region of interest" description="Disordered" evidence="1">
    <location>
        <begin position="164"/>
        <end position="220"/>
    </location>
</feature>
<organism evidence="2 3">
    <name type="scientific">Trema orientale</name>
    <name type="common">Charcoal tree</name>
    <name type="synonym">Celtis orientalis</name>
    <dbReference type="NCBI Taxonomy" id="63057"/>
    <lineage>
        <taxon>Eukaryota</taxon>
        <taxon>Viridiplantae</taxon>
        <taxon>Streptophyta</taxon>
        <taxon>Embryophyta</taxon>
        <taxon>Tracheophyta</taxon>
        <taxon>Spermatophyta</taxon>
        <taxon>Magnoliopsida</taxon>
        <taxon>eudicotyledons</taxon>
        <taxon>Gunneridae</taxon>
        <taxon>Pentapetalae</taxon>
        <taxon>rosids</taxon>
        <taxon>fabids</taxon>
        <taxon>Rosales</taxon>
        <taxon>Cannabaceae</taxon>
        <taxon>Trema</taxon>
    </lineage>
</organism>
<keyword evidence="3" id="KW-1185">Reference proteome</keyword>
<feature type="compositionally biased region" description="Polar residues" evidence="1">
    <location>
        <begin position="188"/>
        <end position="199"/>
    </location>
</feature>
<accession>A0A2P5FA02</accession>
<evidence type="ECO:0000256" key="1">
    <source>
        <dbReference type="SAM" id="MobiDB-lite"/>
    </source>
</evidence>
<reference evidence="3" key="1">
    <citation type="submission" date="2016-06" db="EMBL/GenBank/DDBJ databases">
        <title>Parallel loss of symbiosis genes in relatives of nitrogen-fixing non-legume Parasponia.</title>
        <authorList>
            <person name="Van Velzen R."/>
            <person name="Holmer R."/>
            <person name="Bu F."/>
            <person name="Rutten L."/>
            <person name="Van Zeijl A."/>
            <person name="Liu W."/>
            <person name="Santuari L."/>
            <person name="Cao Q."/>
            <person name="Sharma T."/>
            <person name="Shen D."/>
            <person name="Roswanjaya Y."/>
            <person name="Wardhani T."/>
            <person name="Kalhor M.S."/>
            <person name="Jansen J."/>
            <person name="Van den Hoogen J."/>
            <person name="Gungor B."/>
            <person name="Hartog M."/>
            <person name="Hontelez J."/>
            <person name="Verver J."/>
            <person name="Yang W.-C."/>
            <person name="Schijlen E."/>
            <person name="Repin R."/>
            <person name="Schilthuizen M."/>
            <person name="Schranz E."/>
            <person name="Heidstra R."/>
            <person name="Miyata K."/>
            <person name="Fedorova E."/>
            <person name="Kohlen W."/>
            <person name="Bisseling T."/>
            <person name="Smit S."/>
            <person name="Geurts R."/>
        </authorList>
    </citation>
    <scope>NUCLEOTIDE SEQUENCE [LARGE SCALE GENOMIC DNA]</scope>
    <source>
        <strain evidence="3">cv. RG33-2</strain>
    </source>
</reference>
<dbReference type="AlphaFoldDB" id="A0A2P5FA02"/>
<comment type="caution">
    <text evidence="2">The sequence shown here is derived from an EMBL/GenBank/DDBJ whole genome shotgun (WGS) entry which is preliminary data.</text>
</comment>
<evidence type="ECO:0000313" key="2">
    <source>
        <dbReference type="EMBL" id="PON94603.1"/>
    </source>
</evidence>
<evidence type="ECO:0000313" key="3">
    <source>
        <dbReference type="Proteomes" id="UP000237000"/>
    </source>
</evidence>
<dbReference type="Proteomes" id="UP000237000">
    <property type="component" value="Unassembled WGS sequence"/>
</dbReference>
<proteinExistence type="predicted"/>
<sequence>MMSLPHAAGELDEDHSTDRHCVNPNASDEGSRAATYKNRVHHRRFAGINLNVNSECWSDQNELNNAIPQMMLPPVIPTYQPHPMLLSPSPIMEDFMVSPTKKRKAQYFTLPFTSACKLVDQEVDVDSPEMYEYFGRPLSVANQDLTEQQAMLAPFSIGSYSQTAFEGGSSSTRNRRRNRQNRAGISLMDQQSASENYSSTEHDFHLRAMEACPEKPPQSP</sequence>
<feature type="region of interest" description="Disordered" evidence="1">
    <location>
        <begin position="1"/>
        <end position="34"/>
    </location>
</feature>